<dbReference type="SMART" id="SM00320">
    <property type="entry name" value="WD40"/>
    <property type="match status" value="3"/>
</dbReference>
<dbReference type="SUPFAM" id="SSF50998">
    <property type="entry name" value="Quinoprotein alcohol dehydrogenase-like"/>
    <property type="match status" value="1"/>
</dbReference>
<dbReference type="InterPro" id="IPR001680">
    <property type="entry name" value="WD40_rpt"/>
</dbReference>
<organism evidence="3 4">
    <name type="scientific">Rousettus aegyptiacus</name>
    <name type="common">Egyptian fruit bat</name>
    <name type="synonym">Pteropus aegyptiacus</name>
    <dbReference type="NCBI Taxonomy" id="9407"/>
    <lineage>
        <taxon>Eukaryota</taxon>
        <taxon>Metazoa</taxon>
        <taxon>Chordata</taxon>
        <taxon>Craniata</taxon>
        <taxon>Vertebrata</taxon>
        <taxon>Euteleostomi</taxon>
        <taxon>Mammalia</taxon>
        <taxon>Eutheria</taxon>
        <taxon>Laurasiatheria</taxon>
        <taxon>Chiroptera</taxon>
        <taxon>Yinpterochiroptera</taxon>
        <taxon>Pteropodoidea</taxon>
        <taxon>Pteropodidae</taxon>
        <taxon>Rousettinae</taxon>
        <taxon>Rousettus</taxon>
    </lineage>
</organism>
<dbReference type="AlphaFoldDB" id="A0A7J8KJI8"/>
<dbReference type="EMBL" id="JACASE010000001">
    <property type="protein sequence ID" value="KAF6509067.1"/>
    <property type="molecule type" value="Genomic_DNA"/>
</dbReference>
<proteinExistence type="predicted"/>
<dbReference type="Gene3D" id="2.130.10.10">
    <property type="entry name" value="YVTN repeat-like/Quinoprotein amine dehydrogenase"/>
    <property type="match status" value="2"/>
</dbReference>
<dbReference type="PROSITE" id="PS50294">
    <property type="entry name" value="WD_REPEATS_REGION"/>
    <property type="match status" value="1"/>
</dbReference>
<dbReference type="InterPro" id="IPR042411">
    <property type="entry name" value="WDR27"/>
</dbReference>
<dbReference type="PANTHER" id="PTHR44525:SF1">
    <property type="entry name" value="WD REPEAT-CONTAINING PROTEIN 27"/>
    <property type="match status" value="1"/>
</dbReference>
<evidence type="ECO:0000256" key="1">
    <source>
        <dbReference type="PROSITE-ProRule" id="PRU00221"/>
    </source>
</evidence>
<evidence type="ECO:0000313" key="4">
    <source>
        <dbReference type="Proteomes" id="UP000593571"/>
    </source>
</evidence>
<keyword evidence="4" id="KW-1185">Reference proteome</keyword>
<dbReference type="InterPro" id="IPR011047">
    <property type="entry name" value="Quinoprotein_ADH-like_sf"/>
</dbReference>
<sequence length="207" mass="22478">MFSPKTNVKNDGERSAKCKSSHRCKERPAQSPLPTRLRRRAVAPAAVRCVQFSADGRRLACGLASHVSLAFDADLTGTPAVFSGHDGAVSVVCWSHDGKWLLSASQDGTLRVWSARRAELALCLGSSFTTQQAQAYNLFATTAIGDGIRLWDLRTLRCERRFEGHPSRCYPCGMAFSPCGRYVACGAEDRHLVTAALDGSLQLFAAE</sequence>
<feature type="region of interest" description="Disordered" evidence="2">
    <location>
        <begin position="1"/>
        <end position="37"/>
    </location>
</feature>
<accession>A0A7J8KJI8</accession>
<evidence type="ECO:0000313" key="3">
    <source>
        <dbReference type="EMBL" id="KAF6509067.1"/>
    </source>
</evidence>
<dbReference type="Pfam" id="PF00400">
    <property type="entry name" value="WD40"/>
    <property type="match status" value="2"/>
</dbReference>
<dbReference type="InterPro" id="IPR015943">
    <property type="entry name" value="WD40/YVTN_repeat-like_dom_sf"/>
</dbReference>
<feature type="repeat" description="WD" evidence="1">
    <location>
        <begin position="82"/>
        <end position="123"/>
    </location>
</feature>
<dbReference type="Proteomes" id="UP000593571">
    <property type="component" value="Unassembled WGS sequence"/>
</dbReference>
<gene>
    <name evidence="3" type="ORF">HJG63_020600</name>
</gene>
<comment type="caution">
    <text evidence="3">The sequence shown here is derived from an EMBL/GenBank/DDBJ whole genome shotgun (WGS) entry which is preliminary data.</text>
</comment>
<evidence type="ECO:0000256" key="2">
    <source>
        <dbReference type="SAM" id="MobiDB-lite"/>
    </source>
</evidence>
<keyword evidence="1" id="KW-0853">WD repeat</keyword>
<dbReference type="PROSITE" id="PS50082">
    <property type="entry name" value="WD_REPEATS_2"/>
    <property type="match status" value="1"/>
</dbReference>
<reference evidence="3 4" key="1">
    <citation type="journal article" date="2020" name="Nature">
        <title>Six reference-quality genomes reveal evolution of bat adaptations.</title>
        <authorList>
            <person name="Jebb D."/>
            <person name="Huang Z."/>
            <person name="Pippel M."/>
            <person name="Hughes G.M."/>
            <person name="Lavrichenko K."/>
            <person name="Devanna P."/>
            <person name="Winkler S."/>
            <person name="Jermiin L.S."/>
            <person name="Skirmuntt E.C."/>
            <person name="Katzourakis A."/>
            <person name="Burkitt-Gray L."/>
            <person name="Ray D.A."/>
            <person name="Sullivan K.A.M."/>
            <person name="Roscito J.G."/>
            <person name="Kirilenko B.M."/>
            <person name="Davalos L.M."/>
            <person name="Corthals A.P."/>
            <person name="Power M.L."/>
            <person name="Jones G."/>
            <person name="Ransome R.D."/>
            <person name="Dechmann D.K.N."/>
            <person name="Locatelli A.G."/>
            <person name="Puechmaille S.J."/>
            <person name="Fedrigo O."/>
            <person name="Jarvis E.D."/>
            <person name="Hiller M."/>
            <person name="Vernes S.C."/>
            <person name="Myers E.W."/>
            <person name="Teeling E.C."/>
        </authorList>
    </citation>
    <scope>NUCLEOTIDE SEQUENCE [LARGE SCALE GENOMIC DNA]</scope>
    <source>
        <strain evidence="3">MRouAeg1</strain>
        <tissue evidence="3">Muscle</tissue>
    </source>
</reference>
<name>A0A7J8KJI8_ROUAE</name>
<dbReference type="PANTHER" id="PTHR44525">
    <property type="entry name" value="WD REPEAT-CONTAINING PROTEIN 27"/>
    <property type="match status" value="1"/>
</dbReference>
<protein>
    <submittedName>
        <fullName evidence="3">WD repeat domain 27</fullName>
    </submittedName>
</protein>